<dbReference type="InterPro" id="IPR000719">
    <property type="entry name" value="Prot_kinase_dom"/>
</dbReference>
<keyword evidence="5" id="KW-0812">Transmembrane</keyword>
<dbReference type="PROSITE" id="PS00107">
    <property type="entry name" value="PROTEIN_KINASE_ATP"/>
    <property type="match status" value="1"/>
</dbReference>
<dbReference type="SMART" id="SM00220">
    <property type="entry name" value="S_TKc"/>
    <property type="match status" value="1"/>
</dbReference>
<proteinExistence type="predicted"/>
<dbReference type="InterPro" id="IPR008271">
    <property type="entry name" value="Ser/Thr_kinase_AS"/>
</dbReference>
<dbReference type="Proteomes" id="UP000716906">
    <property type="component" value="Unassembled WGS sequence"/>
</dbReference>
<dbReference type="InterPro" id="IPR017441">
    <property type="entry name" value="Protein_kinase_ATP_BS"/>
</dbReference>
<dbReference type="InterPro" id="IPR053235">
    <property type="entry name" value="Ser_Thr_kinase"/>
</dbReference>
<evidence type="ECO:0000256" key="2">
    <source>
        <dbReference type="ARBA" id="ARBA00022840"/>
    </source>
</evidence>
<feature type="compositionally biased region" description="Basic and acidic residues" evidence="4">
    <location>
        <begin position="402"/>
        <end position="411"/>
    </location>
</feature>
<dbReference type="CDD" id="cd14014">
    <property type="entry name" value="STKc_PknB_like"/>
    <property type="match status" value="1"/>
</dbReference>
<feature type="compositionally biased region" description="Polar residues" evidence="4">
    <location>
        <begin position="373"/>
        <end position="386"/>
    </location>
</feature>
<keyword evidence="8" id="KW-1185">Reference proteome</keyword>
<dbReference type="Pfam" id="PF14559">
    <property type="entry name" value="TPR_19"/>
    <property type="match status" value="1"/>
</dbReference>
<keyword evidence="2 3" id="KW-0067">ATP-binding</keyword>
<accession>A0ABS2EAW8</accession>
<evidence type="ECO:0000256" key="3">
    <source>
        <dbReference type="PROSITE-ProRule" id="PRU10141"/>
    </source>
</evidence>
<dbReference type="Pfam" id="PF00069">
    <property type="entry name" value="Pkinase"/>
    <property type="match status" value="1"/>
</dbReference>
<reference evidence="7 8" key="1">
    <citation type="journal article" date="2021" name="Sci. Rep.">
        <title>The distribution of antibiotic resistance genes in chicken gut microbiota commensals.</title>
        <authorList>
            <person name="Juricova H."/>
            <person name="Matiasovicova J."/>
            <person name="Kubasova T."/>
            <person name="Cejkova D."/>
            <person name="Rychlik I."/>
        </authorList>
    </citation>
    <scope>NUCLEOTIDE SEQUENCE [LARGE SCALE GENOMIC DNA]</scope>
    <source>
        <strain evidence="7 8">An773</strain>
    </source>
</reference>
<dbReference type="Gene3D" id="1.10.510.10">
    <property type="entry name" value="Transferase(Phosphotransferase) domain 1"/>
    <property type="match status" value="1"/>
</dbReference>
<feature type="transmembrane region" description="Helical" evidence="5">
    <location>
        <begin position="438"/>
        <end position="458"/>
    </location>
</feature>
<evidence type="ECO:0000313" key="8">
    <source>
        <dbReference type="Proteomes" id="UP000716906"/>
    </source>
</evidence>
<dbReference type="RefSeq" id="WP_205156222.1">
    <property type="nucleotide sequence ID" value="NZ_JACLYY010000012.1"/>
</dbReference>
<dbReference type="SUPFAM" id="SSF56112">
    <property type="entry name" value="Protein kinase-like (PK-like)"/>
    <property type="match status" value="1"/>
</dbReference>
<keyword evidence="7" id="KW-0808">Transferase</keyword>
<evidence type="ECO:0000256" key="1">
    <source>
        <dbReference type="ARBA" id="ARBA00022741"/>
    </source>
</evidence>
<feature type="compositionally biased region" description="Basic and acidic residues" evidence="4">
    <location>
        <begin position="288"/>
        <end position="301"/>
    </location>
</feature>
<keyword evidence="5" id="KW-0472">Membrane</keyword>
<evidence type="ECO:0000313" key="7">
    <source>
        <dbReference type="EMBL" id="MBM6738785.1"/>
    </source>
</evidence>
<dbReference type="PROSITE" id="PS00108">
    <property type="entry name" value="PROTEIN_KINASE_ST"/>
    <property type="match status" value="1"/>
</dbReference>
<feature type="binding site" evidence="3">
    <location>
        <position position="42"/>
    </location>
    <ligand>
        <name>ATP</name>
        <dbReference type="ChEBI" id="CHEBI:30616"/>
    </ligand>
</feature>
<dbReference type="PANTHER" id="PTHR24361">
    <property type="entry name" value="MITOGEN-ACTIVATED KINASE KINASE KINASE"/>
    <property type="match status" value="1"/>
</dbReference>
<dbReference type="GO" id="GO:0016301">
    <property type="term" value="F:kinase activity"/>
    <property type="evidence" value="ECO:0007669"/>
    <property type="project" value="UniProtKB-KW"/>
</dbReference>
<name>A0ABS2EAW8_9FIRM</name>
<keyword evidence="5" id="KW-1133">Transmembrane helix</keyword>
<dbReference type="EMBL" id="JACLYY010000012">
    <property type="protein sequence ID" value="MBM6738785.1"/>
    <property type="molecule type" value="Genomic_DNA"/>
</dbReference>
<comment type="caution">
    <text evidence="7">The sequence shown here is derived from an EMBL/GenBank/DDBJ whole genome shotgun (WGS) entry which is preliminary data.</text>
</comment>
<evidence type="ECO:0000256" key="4">
    <source>
        <dbReference type="SAM" id="MobiDB-lite"/>
    </source>
</evidence>
<keyword evidence="1 3" id="KW-0547">Nucleotide-binding</keyword>
<evidence type="ECO:0000259" key="6">
    <source>
        <dbReference type="PROSITE" id="PS50011"/>
    </source>
</evidence>
<dbReference type="InterPro" id="IPR011009">
    <property type="entry name" value="Kinase-like_dom_sf"/>
</dbReference>
<feature type="domain" description="Protein kinase" evidence="6">
    <location>
        <begin position="11"/>
        <end position="303"/>
    </location>
</feature>
<dbReference type="Gene3D" id="3.30.200.20">
    <property type="entry name" value="Phosphorylase Kinase, domain 1"/>
    <property type="match status" value="1"/>
</dbReference>
<protein>
    <submittedName>
        <fullName evidence="7">Protein kinase</fullName>
    </submittedName>
</protein>
<dbReference type="Gene3D" id="1.25.40.10">
    <property type="entry name" value="Tetratricopeptide repeat domain"/>
    <property type="match status" value="1"/>
</dbReference>
<keyword evidence="7" id="KW-0418">Kinase</keyword>
<dbReference type="SUPFAM" id="SSF48452">
    <property type="entry name" value="TPR-like"/>
    <property type="match status" value="1"/>
</dbReference>
<sequence>MDRISQIWPAWHIVELIGRGAYGEVYKAKREIQGETFYSAVKVIQIPREEGEVREMISDGMTSQSIQSYYQSIAKGVMNEIRTLETLKSAGNVVNIEDFDVREREDAIGWEVYIRMELLQNLDAYRREHPLDAREVAKLGGDICKALEYCEQSHIIHRDIKPSNIFVDRYGNFKLGDFGIARQMEKTQGTLSRKGTELYMAPEVRFGESGSSYNVDLYSLGLVMYRLLNRNRMPFEPLPSEKEFLLQQDKEEALVRRLKGEEPSPPADADPVLGSIILRACQADKEKRYQSARQMRQDLESWNRNGQKTASGPADKMAGAGREAGGTVKKEEDTPVKESRNPYEDSRGDRLDETVSVFGERKTDFSETDAAKANSTETAEDQTAGNQMAEDQGTGNQTTESPKTEDQKQGEEPPLYSFQQYKSTDYGKPEKSGKKNRYAFIAVAAVLVVALVAGIWHFRVQSARDRLFETAQSSLEAGDYEEARTRFEEGMEEYPEDERGYLGLAEVYGAQEEYDEALKVLADGSSACQDTDGKIALLISKMEEKKADQEYTDKIEEADGLAEAGDFEGAEAAYKEAIEMDDSRTEAPGGLMTLLIRQNRIDEVTASLDAGEYSFSEGEVDDLKDACALQQIYSMMQSSDYAGLLAYFKGDRAQLGTGIYYYQNGQKLDEIAEGSGMILSTYGVYAGDVQDSQRNGNGKQFGIYADSDTQYTVTEGVWSGDAANGQCTYSEYREVDSNGEEWNWTYSGNVSGNLFNGDIAISWSHPDGSDADSGTAHAENGTFSCIREEAGSQYVYVEGGSGRYWFYTSADDLSNQGIWKAYIY</sequence>
<dbReference type="InterPro" id="IPR011990">
    <property type="entry name" value="TPR-like_helical_dom_sf"/>
</dbReference>
<evidence type="ECO:0000256" key="5">
    <source>
        <dbReference type="SAM" id="Phobius"/>
    </source>
</evidence>
<feature type="region of interest" description="Disordered" evidence="4">
    <location>
        <begin position="288"/>
        <end position="432"/>
    </location>
</feature>
<organism evidence="7 8">
    <name type="scientific">Faecalicatena fissicatena</name>
    <dbReference type="NCBI Taxonomy" id="290055"/>
    <lineage>
        <taxon>Bacteria</taxon>
        <taxon>Bacillati</taxon>
        <taxon>Bacillota</taxon>
        <taxon>Clostridia</taxon>
        <taxon>Lachnospirales</taxon>
        <taxon>Lachnospiraceae</taxon>
        <taxon>Faecalicatena</taxon>
    </lineage>
</organism>
<dbReference type="PROSITE" id="PS50011">
    <property type="entry name" value="PROTEIN_KINASE_DOM"/>
    <property type="match status" value="1"/>
</dbReference>
<feature type="compositionally biased region" description="Basic and acidic residues" evidence="4">
    <location>
        <begin position="328"/>
        <end position="365"/>
    </location>
</feature>
<gene>
    <name evidence="7" type="ORF">H7U36_11870</name>
</gene>